<sequence>MITISINVAVGASSIVMFAGFMLGYAIAWRQRRSGPRITFDPVNNALACDMPMTPDELDRLRDEVAMWSIKPTRVGQHL</sequence>
<evidence type="ECO:0000313" key="3">
    <source>
        <dbReference type="Proteomes" id="UP001179614"/>
    </source>
</evidence>
<name>A0ABY7MBG0_9BRAD</name>
<keyword evidence="1" id="KW-0812">Transmembrane</keyword>
<keyword evidence="1" id="KW-0472">Membrane</keyword>
<reference evidence="2" key="1">
    <citation type="submission" date="2021-12" db="EMBL/GenBank/DDBJ databases">
        <title>Bradyrhizobium xenonodulans sp. nov.</title>
        <authorList>
            <person name="Claassens R."/>
            <person name="Venter S.N."/>
            <person name="Beukes C.W."/>
            <person name="Stepkowski T."/>
            <person name="Steenkamp E.T."/>
        </authorList>
    </citation>
    <scope>NUCLEOTIDE SEQUENCE</scope>
    <source>
        <strain evidence="2">14AB</strain>
    </source>
</reference>
<feature type="transmembrane region" description="Helical" evidence="1">
    <location>
        <begin position="6"/>
        <end position="28"/>
    </location>
</feature>
<evidence type="ECO:0000256" key="1">
    <source>
        <dbReference type="SAM" id="Phobius"/>
    </source>
</evidence>
<keyword evidence="3" id="KW-1185">Reference proteome</keyword>
<dbReference type="Proteomes" id="UP001179614">
    <property type="component" value="Chromosome"/>
</dbReference>
<dbReference type="RefSeq" id="WP_270160443.1">
    <property type="nucleotide sequence ID" value="NZ_CP089391.1"/>
</dbReference>
<evidence type="ECO:0000313" key="2">
    <source>
        <dbReference type="EMBL" id="WBL75620.1"/>
    </source>
</evidence>
<gene>
    <name evidence="2" type="ORF">I3J27_21545</name>
</gene>
<accession>A0ABY7MBG0</accession>
<organism evidence="2 3">
    <name type="scientific">Bradyrhizobium xenonodulans</name>
    <dbReference type="NCBI Taxonomy" id="2736875"/>
    <lineage>
        <taxon>Bacteria</taxon>
        <taxon>Pseudomonadati</taxon>
        <taxon>Pseudomonadota</taxon>
        <taxon>Alphaproteobacteria</taxon>
        <taxon>Hyphomicrobiales</taxon>
        <taxon>Nitrobacteraceae</taxon>
        <taxon>Bradyrhizobium</taxon>
    </lineage>
</organism>
<dbReference type="EMBL" id="CP089391">
    <property type="protein sequence ID" value="WBL75620.1"/>
    <property type="molecule type" value="Genomic_DNA"/>
</dbReference>
<keyword evidence="1" id="KW-1133">Transmembrane helix</keyword>
<protein>
    <submittedName>
        <fullName evidence="2">Uncharacterized protein</fullName>
    </submittedName>
</protein>
<proteinExistence type="predicted"/>